<evidence type="ECO:0000313" key="1">
    <source>
        <dbReference type="EMBL" id="KAA6354100.1"/>
    </source>
</evidence>
<protein>
    <submittedName>
        <fullName evidence="1">Uncharacterized protein</fullName>
    </submittedName>
</protein>
<accession>A0A5J4T9A1</accession>
<organism evidence="1 2">
    <name type="scientific">Streblomastix strix</name>
    <dbReference type="NCBI Taxonomy" id="222440"/>
    <lineage>
        <taxon>Eukaryota</taxon>
        <taxon>Metamonada</taxon>
        <taxon>Preaxostyla</taxon>
        <taxon>Oxymonadida</taxon>
        <taxon>Streblomastigidae</taxon>
        <taxon>Streblomastix</taxon>
    </lineage>
</organism>
<proteinExistence type="predicted"/>
<gene>
    <name evidence="1" type="ORF">EZS28_050374</name>
</gene>
<name>A0A5J4T9A1_9EUKA</name>
<evidence type="ECO:0000313" key="2">
    <source>
        <dbReference type="Proteomes" id="UP000324800"/>
    </source>
</evidence>
<reference evidence="1 2" key="1">
    <citation type="submission" date="2019-03" db="EMBL/GenBank/DDBJ databases">
        <title>Single cell metagenomics reveals metabolic interactions within the superorganism composed of flagellate Streblomastix strix and complex community of Bacteroidetes bacteria on its surface.</title>
        <authorList>
            <person name="Treitli S.C."/>
            <person name="Kolisko M."/>
            <person name="Husnik F."/>
            <person name="Keeling P."/>
            <person name="Hampl V."/>
        </authorList>
    </citation>
    <scope>NUCLEOTIDE SEQUENCE [LARGE SCALE GENOMIC DNA]</scope>
    <source>
        <strain evidence="1">ST1C</strain>
    </source>
</reference>
<sequence>MVTQLREGINLRYQFRAVAGNNVIPPDLITDDTIQRIKRYTEQNNLEYKAATMAMQYETLFIAQLFNPNPIPYLAPKYLYSQMQPYHNSQPGGFPRRMRQSKVMWRGIRSRRRAGFQTNIQTDANAFPVYYIT</sequence>
<dbReference type="EMBL" id="SNRW01036913">
    <property type="protein sequence ID" value="KAA6354100.1"/>
    <property type="molecule type" value="Genomic_DNA"/>
</dbReference>
<dbReference type="Proteomes" id="UP000324800">
    <property type="component" value="Unassembled WGS sequence"/>
</dbReference>
<dbReference type="AlphaFoldDB" id="A0A5J4T9A1"/>
<comment type="caution">
    <text evidence="1">The sequence shown here is derived from an EMBL/GenBank/DDBJ whole genome shotgun (WGS) entry which is preliminary data.</text>
</comment>